<feature type="non-terminal residue" evidence="2">
    <location>
        <position position="1"/>
    </location>
</feature>
<accession>A0A5J9VVC9</accession>
<protein>
    <submittedName>
        <fullName evidence="2">Uncharacterized protein</fullName>
    </submittedName>
</protein>
<dbReference type="Proteomes" id="UP000324897">
    <property type="component" value="Chromosome 4"/>
</dbReference>
<dbReference type="Gramene" id="TVU39030">
    <property type="protein sequence ID" value="TVU39030"/>
    <property type="gene ID" value="EJB05_12431"/>
</dbReference>
<sequence>MEAAPSSPTAMMAGSASLGMAQSMSARTSSQAAGSCPQVTVTGYHAAGPGSQAAPASSRPAGPSRVRKRKQPPLELCQTELLFYCNSTLELLHHGVCGVVLLHGQ</sequence>
<evidence type="ECO:0000256" key="1">
    <source>
        <dbReference type="SAM" id="MobiDB-lite"/>
    </source>
</evidence>
<feature type="region of interest" description="Disordered" evidence="1">
    <location>
        <begin position="1"/>
        <end position="71"/>
    </location>
</feature>
<dbReference type="EMBL" id="RWGY01000007">
    <property type="protein sequence ID" value="TVU39030.1"/>
    <property type="molecule type" value="Genomic_DNA"/>
</dbReference>
<comment type="caution">
    <text evidence="2">The sequence shown here is derived from an EMBL/GenBank/DDBJ whole genome shotgun (WGS) entry which is preliminary data.</text>
</comment>
<proteinExistence type="predicted"/>
<dbReference type="AlphaFoldDB" id="A0A5J9VVC9"/>
<evidence type="ECO:0000313" key="3">
    <source>
        <dbReference type="Proteomes" id="UP000324897"/>
    </source>
</evidence>
<evidence type="ECO:0000313" key="2">
    <source>
        <dbReference type="EMBL" id="TVU39030.1"/>
    </source>
</evidence>
<gene>
    <name evidence="2" type="ORF">EJB05_12431</name>
</gene>
<feature type="compositionally biased region" description="Polar residues" evidence="1">
    <location>
        <begin position="27"/>
        <end position="41"/>
    </location>
</feature>
<organism evidence="2 3">
    <name type="scientific">Eragrostis curvula</name>
    <name type="common">weeping love grass</name>
    <dbReference type="NCBI Taxonomy" id="38414"/>
    <lineage>
        <taxon>Eukaryota</taxon>
        <taxon>Viridiplantae</taxon>
        <taxon>Streptophyta</taxon>
        <taxon>Embryophyta</taxon>
        <taxon>Tracheophyta</taxon>
        <taxon>Spermatophyta</taxon>
        <taxon>Magnoliopsida</taxon>
        <taxon>Liliopsida</taxon>
        <taxon>Poales</taxon>
        <taxon>Poaceae</taxon>
        <taxon>PACMAD clade</taxon>
        <taxon>Chloridoideae</taxon>
        <taxon>Eragrostideae</taxon>
        <taxon>Eragrostidinae</taxon>
        <taxon>Eragrostis</taxon>
    </lineage>
</organism>
<reference evidence="2 3" key="1">
    <citation type="journal article" date="2019" name="Sci. Rep.">
        <title>A high-quality genome of Eragrostis curvula grass provides insights into Poaceae evolution and supports new strategies to enhance forage quality.</title>
        <authorList>
            <person name="Carballo J."/>
            <person name="Santos B.A.C.M."/>
            <person name="Zappacosta D."/>
            <person name="Garbus I."/>
            <person name="Selva J.P."/>
            <person name="Gallo C.A."/>
            <person name="Diaz A."/>
            <person name="Albertini E."/>
            <person name="Caccamo M."/>
            <person name="Echenique V."/>
        </authorList>
    </citation>
    <scope>NUCLEOTIDE SEQUENCE [LARGE SCALE GENOMIC DNA]</scope>
    <source>
        <strain evidence="3">cv. Victoria</strain>
        <tissue evidence="2">Leaf</tissue>
    </source>
</reference>
<name>A0A5J9VVC9_9POAL</name>
<feature type="compositionally biased region" description="Low complexity" evidence="1">
    <location>
        <begin position="10"/>
        <end position="26"/>
    </location>
</feature>
<keyword evidence="3" id="KW-1185">Reference proteome</keyword>
<feature type="compositionally biased region" description="Low complexity" evidence="1">
    <location>
        <begin position="46"/>
        <end position="64"/>
    </location>
</feature>